<accession>A0A9W7L253</accession>
<gene>
    <name evidence="2" type="ORF">TrRE_jg4487</name>
</gene>
<feature type="compositionally biased region" description="Polar residues" evidence="1">
    <location>
        <begin position="117"/>
        <end position="129"/>
    </location>
</feature>
<dbReference type="EMBL" id="BRXZ01008090">
    <property type="protein sequence ID" value="GMI21213.1"/>
    <property type="molecule type" value="Genomic_DNA"/>
</dbReference>
<comment type="caution">
    <text evidence="2">The sequence shown here is derived from an EMBL/GenBank/DDBJ whole genome shotgun (WGS) entry which is preliminary data.</text>
</comment>
<evidence type="ECO:0000313" key="3">
    <source>
        <dbReference type="Proteomes" id="UP001165082"/>
    </source>
</evidence>
<organism evidence="2 3">
    <name type="scientific">Triparma retinervis</name>
    <dbReference type="NCBI Taxonomy" id="2557542"/>
    <lineage>
        <taxon>Eukaryota</taxon>
        <taxon>Sar</taxon>
        <taxon>Stramenopiles</taxon>
        <taxon>Ochrophyta</taxon>
        <taxon>Bolidophyceae</taxon>
        <taxon>Parmales</taxon>
        <taxon>Triparmaceae</taxon>
        <taxon>Triparma</taxon>
    </lineage>
</organism>
<reference evidence="2" key="1">
    <citation type="submission" date="2022-07" db="EMBL/GenBank/DDBJ databases">
        <title>Genome analysis of Parmales, a sister group of diatoms, reveals the evolutionary specialization of diatoms from phago-mixotrophs to photoautotrophs.</title>
        <authorList>
            <person name="Ban H."/>
            <person name="Sato S."/>
            <person name="Yoshikawa S."/>
            <person name="Kazumasa Y."/>
            <person name="Nakamura Y."/>
            <person name="Ichinomiya M."/>
            <person name="Saitoh K."/>
            <person name="Sato N."/>
            <person name="Blanc-Mathieu R."/>
            <person name="Endo H."/>
            <person name="Kuwata A."/>
            <person name="Ogata H."/>
        </authorList>
    </citation>
    <scope>NUCLEOTIDE SEQUENCE</scope>
</reference>
<feature type="compositionally biased region" description="Acidic residues" evidence="1">
    <location>
        <begin position="53"/>
        <end position="66"/>
    </location>
</feature>
<feature type="compositionally biased region" description="Basic residues" evidence="1">
    <location>
        <begin position="101"/>
        <end position="112"/>
    </location>
</feature>
<dbReference type="OrthoDB" id="10555646at2759"/>
<evidence type="ECO:0000256" key="1">
    <source>
        <dbReference type="SAM" id="MobiDB-lite"/>
    </source>
</evidence>
<keyword evidence="3" id="KW-1185">Reference proteome</keyword>
<evidence type="ECO:0000313" key="2">
    <source>
        <dbReference type="EMBL" id="GMI21213.1"/>
    </source>
</evidence>
<feature type="region of interest" description="Disordered" evidence="1">
    <location>
        <begin position="1"/>
        <end position="150"/>
    </location>
</feature>
<dbReference type="Proteomes" id="UP001165082">
    <property type="component" value="Unassembled WGS sequence"/>
</dbReference>
<protein>
    <submittedName>
        <fullName evidence="2">Uncharacterized protein</fullName>
    </submittedName>
</protein>
<sequence length="150" mass="16165">MDDGGSGGEEEPTHPLFMSSLEAGWEENKDVQALAGIIDEADAEESAKRADEGGPDEEEEGEEEEGAEKVNPDDDSSDSDTPAPRLPPPRPAPASSLKGGGKARKQKRRHNQRQQPYGRSQPAQPTKRSSIGLAQIAMGFTNINNDEKKE</sequence>
<dbReference type="AlphaFoldDB" id="A0A9W7L253"/>
<name>A0A9W7L253_9STRA</name>
<proteinExistence type="predicted"/>